<evidence type="ECO:0000313" key="2">
    <source>
        <dbReference type="EMBL" id="KHJ96932.1"/>
    </source>
</evidence>
<keyword evidence="1" id="KW-0732">Signal</keyword>
<feature type="signal peptide" evidence="1">
    <location>
        <begin position="1"/>
        <end position="22"/>
    </location>
</feature>
<proteinExistence type="predicted"/>
<dbReference type="EMBL" id="KN549557">
    <property type="protein sequence ID" value="KHJ96932.1"/>
    <property type="molecule type" value="Genomic_DNA"/>
</dbReference>
<evidence type="ECO:0000256" key="1">
    <source>
        <dbReference type="SAM" id="SignalP"/>
    </source>
</evidence>
<feature type="chain" id="PRO_5002061958" evidence="1">
    <location>
        <begin position="23"/>
        <end position="104"/>
    </location>
</feature>
<keyword evidence="3" id="KW-1185">Reference proteome</keyword>
<dbReference type="AlphaFoldDB" id="A0A0B1TM67"/>
<accession>A0A0B1TM67</accession>
<protein>
    <submittedName>
        <fullName evidence="2">Uncharacterized protein</fullName>
    </submittedName>
</protein>
<dbReference type="Proteomes" id="UP000053660">
    <property type="component" value="Unassembled WGS sequence"/>
</dbReference>
<organism evidence="2 3">
    <name type="scientific">Oesophagostomum dentatum</name>
    <name type="common">Nodular worm</name>
    <dbReference type="NCBI Taxonomy" id="61180"/>
    <lineage>
        <taxon>Eukaryota</taxon>
        <taxon>Metazoa</taxon>
        <taxon>Ecdysozoa</taxon>
        <taxon>Nematoda</taxon>
        <taxon>Chromadorea</taxon>
        <taxon>Rhabditida</taxon>
        <taxon>Rhabditina</taxon>
        <taxon>Rhabditomorpha</taxon>
        <taxon>Strongyloidea</taxon>
        <taxon>Strongylidae</taxon>
        <taxon>Oesophagostomum</taxon>
    </lineage>
</organism>
<evidence type="ECO:0000313" key="3">
    <source>
        <dbReference type="Proteomes" id="UP000053660"/>
    </source>
</evidence>
<reference evidence="2 3" key="1">
    <citation type="submission" date="2014-03" db="EMBL/GenBank/DDBJ databases">
        <title>Draft genome of the hookworm Oesophagostomum dentatum.</title>
        <authorList>
            <person name="Mitreva M."/>
        </authorList>
    </citation>
    <scope>NUCLEOTIDE SEQUENCE [LARGE SCALE GENOMIC DNA]</scope>
    <source>
        <strain evidence="2 3">OD-Hann</strain>
    </source>
</reference>
<gene>
    <name evidence="2" type="ORF">OESDEN_03101</name>
</gene>
<sequence length="104" mass="11596">MKTVTHAFLFFILTTLLVTVSAGILDTYLDLPICGMVCGGTFRALRKNIPGSMRFDMDRFEYGCDMGLNVAKKYECDQSLCDVLLDIDDNTRGWDIDAADVSRA</sequence>
<name>A0A0B1TM67_OESDE</name>